<feature type="region of interest" description="Disordered" evidence="1">
    <location>
        <begin position="23"/>
        <end position="70"/>
    </location>
</feature>
<dbReference type="InterPro" id="IPR029058">
    <property type="entry name" value="AB_hydrolase_fold"/>
</dbReference>
<dbReference type="OrthoDB" id="569821at2"/>
<dbReference type="Proteomes" id="UP000010164">
    <property type="component" value="Unassembled WGS sequence"/>
</dbReference>
<proteinExistence type="predicted"/>
<dbReference type="AlphaFoldDB" id="L0WI14"/>
<dbReference type="eggNOG" id="COG1073">
    <property type="taxonomic scope" value="Bacteria"/>
</dbReference>
<evidence type="ECO:0000256" key="2">
    <source>
        <dbReference type="SAM" id="SignalP"/>
    </source>
</evidence>
<evidence type="ECO:0000256" key="1">
    <source>
        <dbReference type="SAM" id="MobiDB-lite"/>
    </source>
</evidence>
<dbReference type="STRING" id="1177179.A11A3_03874"/>
<dbReference type="RefSeq" id="WP_008927961.1">
    <property type="nucleotide sequence ID" value="NZ_AMRJ01000003.1"/>
</dbReference>
<evidence type="ECO:0008006" key="5">
    <source>
        <dbReference type="Google" id="ProtNLM"/>
    </source>
</evidence>
<name>L0WI14_9GAMM</name>
<sequence length="568" mass="59997">MSDTFAKGLLALLLGLSLAACGGGGGGGGGSSDPQTTSTTPTPKAPATPDEPATPVPEQEPDFTPGPLTRCDSASYPSLTWTQCEAENYAVTLQNPSTHAELLPGVLAATTAYQTARLTLAISDPARQPNPNSCTSVLLCPVDPRVQDWQSRGGLVEPVLFTSRSGATLSGHVWATEEGPAQRPGIVIINGSVIGFEQIYWYAAQALAKAGFEVMTFDAQGEGMSDQFGEAPDYLEDAFAGTPGVGLLAPDGYRDNGLGGNGLPFYDGGQDALNFFLSTPDAPYQPVASRSTGTSHTDKQQRRVEAGRNAAFNPLWQLIDTDHLGLAGHSYGAEAASWLAQQDNRVDTAVAWDQLCVPVSPSPDEASAIINTPVNRPAGVPSPAVYGLGTPCFGAPDEPLAPIRKPVFGISSDYALAPLPYPVAPDPTLKSEASTQYSQAGVDSGTVVIRGGTHYDYNDVPVAIPASLRGIDLVTWYTVAWFKKYLQHDPLGETMLLSTRWRNDAATGAVDPAGDANAFSWHYHSRLAITREDGSAFVCEDLRRGCAGQVPAEKDGETVSYSFMDKIQ</sequence>
<dbReference type="PATRIC" id="fig|1177179.3.peg.773"/>
<dbReference type="PROSITE" id="PS51257">
    <property type="entry name" value="PROKAR_LIPOPROTEIN"/>
    <property type="match status" value="1"/>
</dbReference>
<dbReference type="EMBL" id="AMRJ01000003">
    <property type="protein sequence ID" value="EKF75465.1"/>
    <property type="molecule type" value="Genomic_DNA"/>
</dbReference>
<dbReference type="SUPFAM" id="SSF53474">
    <property type="entry name" value="alpha/beta-Hydrolases"/>
    <property type="match status" value="1"/>
</dbReference>
<keyword evidence="4" id="KW-1185">Reference proteome</keyword>
<evidence type="ECO:0000313" key="3">
    <source>
        <dbReference type="EMBL" id="EKF75465.1"/>
    </source>
</evidence>
<feature type="compositionally biased region" description="Low complexity" evidence="1">
    <location>
        <begin position="32"/>
        <end position="53"/>
    </location>
</feature>
<feature type="signal peptide" evidence="2">
    <location>
        <begin position="1"/>
        <end position="22"/>
    </location>
</feature>
<reference evidence="3 4" key="1">
    <citation type="journal article" date="2012" name="J. Bacteriol.">
        <title>Genome Sequence of the Alkane-Degrading Bacterium Alcanivorax hongdengensis Type Strain A-11-3.</title>
        <authorList>
            <person name="Lai Q."/>
            <person name="Shao Z."/>
        </authorList>
    </citation>
    <scope>NUCLEOTIDE SEQUENCE [LARGE SCALE GENOMIC DNA]</scope>
    <source>
        <strain evidence="3 4">A-11-3</strain>
    </source>
</reference>
<feature type="chain" id="PRO_5003948699" description="Alpha/beta hydrolase" evidence="2">
    <location>
        <begin position="23"/>
        <end position="568"/>
    </location>
</feature>
<comment type="caution">
    <text evidence="3">The sequence shown here is derived from an EMBL/GenBank/DDBJ whole genome shotgun (WGS) entry which is preliminary data.</text>
</comment>
<evidence type="ECO:0000313" key="4">
    <source>
        <dbReference type="Proteomes" id="UP000010164"/>
    </source>
</evidence>
<gene>
    <name evidence="3" type="ORF">A11A3_03874</name>
</gene>
<dbReference type="Gene3D" id="3.40.50.1820">
    <property type="entry name" value="alpha/beta hydrolase"/>
    <property type="match status" value="1"/>
</dbReference>
<protein>
    <recommendedName>
        <fullName evidence="5">Alpha/beta hydrolase</fullName>
    </recommendedName>
</protein>
<organism evidence="3 4">
    <name type="scientific">Alcanivorax hongdengensis A-11-3</name>
    <dbReference type="NCBI Taxonomy" id="1177179"/>
    <lineage>
        <taxon>Bacteria</taxon>
        <taxon>Pseudomonadati</taxon>
        <taxon>Pseudomonadota</taxon>
        <taxon>Gammaproteobacteria</taxon>
        <taxon>Oceanospirillales</taxon>
        <taxon>Alcanivoracaceae</taxon>
        <taxon>Alcanivorax</taxon>
    </lineage>
</organism>
<keyword evidence="2" id="KW-0732">Signal</keyword>
<accession>L0WI14</accession>